<dbReference type="PANTHER" id="PTHR42684:SF3">
    <property type="entry name" value="ADENOSYLMETHIONINE-8-AMINO-7-OXONONANOATE AMINOTRANSFERASE"/>
    <property type="match status" value="1"/>
</dbReference>
<keyword evidence="4 7" id="KW-0949">S-adenosyl-L-methionine</keyword>
<organism evidence="8 9">
    <name type="scientific">Stenomitos frigidus AS-A4</name>
    <dbReference type="NCBI Taxonomy" id="2933935"/>
    <lineage>
        <taxon>Bacteria</taxon>
        <taxon>Bacillati</taxon>
        <taxon>Cyanobacteriota</taxon>
        <taxon>Cyanophyceae</taxon>
        <taxon>Leptolyngbyales</taxon>
        <taxon>Leptolyngbyaceae</taxon>
        <taxon>Stenomitos</taxon>
    </lineage>
</organism>
<dbReference type="Proteomes" id="UP001476950">
    <property type="component" value="Unassembled WGS sequence"/>
</dbReference>
<dbReference type="NCBIfam" id="TIGR00508">
    <property type="entry name" value="bioA"/>
    <property type="match status" value="1"/>
</dbReference>
<dbReference type="InterPro" id="IPR049704">
    <property type="entry name" value="Aminotrans_3_PPA_site"/>
</dbReference>
<dbReference type="Gene3D" id="3.90.1150.10">
    <property type="entry name" value="Aspartate Aminotransferase, domain 1"/>
    <property type="match status" value="1"/>
</dbReference>
<dbReference type="Gene3D" id="3.40.640.10">
    <property type="entry name" value="Type I PLP-dependent aspartate aminotransferase-like (Major domain)"/>
    <property type="match status" value="1"/>
</dbReference>
<evidence type="ECO:0000313" key="9">
    <source>
        <dbReference type="Proteomes" id="UP001476950"/>
    </source>
</evidence>
<feature type="binding site" evidence="7">
    <location>
        <begin position="104"/>
        <end position="105"/>
    </location>
    <ligand>
        <name>pyridoxal 5'-phosphate</name>
        <dbReference type="ChEBI" id="CHEBI:597326"/>
    </ligand>
</feature>
<dbReference type="PROSITE" id="PS00600">
    <property type="entry name" value="AA_TRANSFER_CLASS_3"/>
    <property type="match status" value="1"/>
</dbReference>
<feature type="binding site" evidence="7">
    <location>
        <position position="136"/>
    </location>
    <ligand>
        <name>substrate</name>
    </ligand>
</feature>
<name>A0ABV0KQ94_9CYAN</name>
<comment type="caution">
    <text evidence="8">The sequence shown here is derived from an EMBL/GenBank/DDBJ whole genome shotgun (WGS) entry which is preliminary data.</text>
</comment>
<dbReference type="NCBIfam" id="NF004624">
    <property type="entry name" value="PRK05964.1"/>
    <property type="match status" value="1"/>
</dbReference>
<comment type="subcellular location">
    <subcellularLocation>
        <location evidence="7">Cytoplasm</location>
    </subcellularLocation>
</comment>
<feature type="binding site" evidence="7">
    <location>
        <position position="303"/>
    </location>
    <ligand>
        <name>substrate</name>
    </ligand>
</feature>
<dbReference type="SUPFAM" id="SSF53383">
    <property type="entry name" value="PLP-dependent transferases"/>
    <property type="match status" value="1"/>
</dbReference>
<evidence type="ECO:0000256" key="7">
    <source>
        <dbReference type="HAMAP-Rule" id="MF_00834"/>
    </source>
</evidence>
<dbReference type="CDD" id="cd00610">
    <property type="entry name" value="OAT_like"/>
    <property type="match status" value="1"/>
</dbReference>
<feature type="binding site" evidence="7">
    <location>
        <position position="44"/>
    </location>
    <ligand>
        <name>substrate</name>
    </ligand>
</feature>
<dbReference type="InterPro" id="IPR015421">
    <property type="entry name" value="PyrdxlP-dep_Trfase_major"/>
</dbReference>
<comment type="similarity">
    <text evidence="7">Belongs to the class-III pyridoxal-phosphate-dependent aminotransferase family. BioA subfamily.</text>
</comment>
<dbReference type="EC" id="2.6.1.62" evidence="7"/>
<proteinExistence type="inferred from homology"/>
<dbReference type="RefSeq" id="WP_190447234.1">
    <property type="nucleotide sequence ID" value="NZ_JAMPLM010000033.1"/>
</dbReference>
<keyword evidence="6 7" id="KW-0663">Pyridoxal phosphate</keyword>
<evidence type="ECO:0000256" key="5">
    <source>
        <dbReference type="ARBA" id="ARBA00022756"/>
    </source>
</evidence>
<keyword evidence="7" id="KW-0963">Cytoplasm</keyword>
<dbReference type="PANTHER" id="PTHR42684">
    <property type="entry name" value="ADENOSYLMETHIONINE-8-AMINO-7-OXONONANOATE AMINOTRANSFERASE"/>
    <property type="match status" value="1"/>
</dbReference>
<comment type="catalytic activity">
    <reaction evidence="7">
        <text>(8S)-8-amino-7-oxononanoate + S-adenosyl-L-methionine = S-adenosyl-4-methylsulfanyl-2-oxobutanoate + (7R,8S)-7,8-diammoniononanoate</text>
        <dbReference type="Rhea" id="RHEA:16861"/>
        <dbReference type="ChEBI" id="CHEBI:16490"/>
        <dbReference type="ChEBI" id="CHEBI:59789"/>
        <dbReference type="ChEBI" id="CHEBI:149468"/>
        <dbReference type="ChEBI" id="CHEBI:149469"/>
        <dbReference type="EC" id="2.6.1.62"/>
    </reaction>
</comment>
<comment type="pathway">
    <text evidence="7">Cofactor biosynthesis; biotin biosynthesis; 7,8-diaminononanoate from 8-amino-7-oxononanoate (SAM route): step 1/1.</text>
</comment>
<feature type="binding site" evidence="7">
    <location>
        <position position="240"/>
    </location>
    <ligand>
        <name>pyridoxal 5'-phosphate</name>
        <dbReference type="ChEBI" id="CHEBI:597326"/>
    </ligand>
</feature>
<feature type="modified residue" description="N6-(pyridoxal phosphate)lysine" evidence="7">
    <location>
        <position position="269"/>
    </location>
</feature>
<evidence type="ECO:0000256" key="2">
    <source>
        <dbReference type="ARBA" id="ARBA00022576"/>
    </source>
</evidence>
<dbReference type="InterPro" id="IPR005815">
    <property type="entry name" value="BioA"/>
</dbReference>
<gene>
    <name evidence="7 8" type="primary">bioA</name>
    <name evidence="8" type="ORF">NDI38_23585</name>
</gene>
<evidence type="ECO:0000256" key="6">
    <source>
        <dbReference type="ARBA" id="ARBA00022898"/>
    </source>
</evidence>
<dbReference type="InterPro" id="IPR015422">
    <property type="entry name" value="PyrdxlP-dep_Trfase_small"/>
</dbReference>
<feature type="binding site" evidence="7">
    <location>
        <begin position="304"/>
        <end position="305"/>
    </location>
    <ligand>
        <name>pyridoxal 5'-phosphate</name>
        <dbReference type="ChEBI" id="CHEBI:597326"/>
    </ligand>
</feature>
<keyword evidence="3 7" id="KW-0808">Transferase</keyword>
<evidence type="ECO:0000256" key="4">
    <source>
        <dbReference type="ARBA" id="ARBA00022691"/>
    </source>
</evidence>
<comment type="function">
    <text evidence="7">Catalyzes the transfer of the alpha-amino group from S-adenosyl-L-methionine (SAM) to 7-keto-8-aminopelargonic acid (KAPA) to form 7,8-diaminopelargonic acid (DAPA). It is the only aminotransferase known to utilize SAM as an amino donor.</text>
</comment>
<keyword evidence="2 7" id="KW-0032">Aminotransferase</keyword>
<dbReference type="EMBL" id="JAMPLM010000033">
    <property type="protein sequence ID" value="MEP1061416.1"/>
    <property type="molecule type" value="Genomic_DNA"/>
</dbReference>
<dbReference type="InterPro" id="IPR005814">
    <property type="entry name" value="Aminotrans_3"/>
</dbReference>
<dbReference type="Pfam" id="PF00202">
    <property type="entry name" value="Aminotran_3"/>
    <property type="match status" value="1"/>
</dbReference>
<evidence type="ECO:0000313" key="8">
    <source>
        <dbReference type="EMBL" id="MEP1061416.1"/>
    </source>
</evidence>
<comment type="cofactor">
    <cofactor evidence="1 7">
        <name>pyridoxal 5'-phosphate</name>
        <dbReference type="ChEBI" id="CHEBI:597326"/>
    </cofactor>
</comment>
<reference evidence="8 9" key="1">
    <citation type="submission" date="2022-04" db="EMBL/GenBank/DDBJ databases">
        <title>Positive selection, recombination, and allopatry shape intraspecific diversity of widespread and dominant cyanobacteria.</title>
        <authorList>
            <person name="Wei J."/>
            <person name="Shu W."/>
            <person name="Hu C."/>
        </authorList>
    </citation>
    <scope>NUCLEOTIDE SEQUENCE [LARGE SCALE GENOMIC DNA]</scope>
    <source>
        <strain evidence="8 9">AS-A4</strain>
    </source>
</reference>
<evidence type="ECO:0000256" key="3">
    <source>
        <dbReference type="ARBA" id="ARBA00022679"/>
    </source>
</evidence>
<feature type="binding site" evidence="7">
    <location>
        <position position="269"/>
    </location>
    <ligand>
        <name>substrate</name>
    </ligand>
</feature>
<feature type="binding site" evidence="7">
    <location>
        <position position="391"/>
    </location>
    <ligand>
        <name>substrate</name>
    </ligand>
</feature>
<sequence length="425" mass="46817">MHPNIWYPYTQAKTAPEPLKVKAAQGAWLELETGERILDCISSWWVNLHGHAHPKIAEAIFQQAKHLEHVIFAGFTHDPAEQLAEKLVSRLPSSLSRVFYSDNGSTAVEVALKMAYQYWTNQGQSRSTFLAFEGAYHGDTFGAMAVGARSLFSQAFAPLLFEVEFVPYPIAHSDAALATATEQAILDGIAQKLSESGDRYAGIIIEPLVQGASGMRMGRSQFLQQLQELAHAHNTLLIFDEVMTGFGRTGDWFACTKVNVQPDIVCLSKGITGGFLPLSVTVCSEVIYNAFYSDDPLQTLYHGHSYAANPLGCAAGLASLELMVEHEPAFQQMEAKHRQHLAALSDHPRLTNLRVTGTIAAMDIITDQPGYLSQLSIDIRHRSIAQGLLLRPLGNVLYLMPPYCITDDELAFIYRGLGNILNELT</sequence>
<protein>
    <recommendedName>
        <fullName evidence="7">Adenosylmethionine-8-amino-7-oxononanoate aminotransferase</fullName>
        <ecNumber evidence="7">2.6.1.62</ecNumber>
    </recommendedName>
    <alternativeName>
        <fullName evidence="7">7,8-diamino-pelargonic acid aminotransferase</fullName>
        <shortName evidence="7">DAPA AT</shortName>
        <shortName evidence="7">DAPA aminotransferase</shortName>
    </alternativeName>
    <alternativeName>
        <fullName evidence="7">7,8-diaminononanoate synthase</fullName>
        <shortName evidence="7">DANS</shortName>
    </alternativeName>
    <alternativeName>
        <fullName evidence="7">Diaminopelargonic acid synthase</fullName>
    </alternativeName>
</protein>
<evidence type="ECO:0000256" key="1">
    <source>
        <dbReference type="ARBA" id="ARBA00001933"/>
    </source>
</evidence>
<dbReference type="HAMAP" id="MF_00834">
    <property type="entry name" value="BioA"/>
    <property type="match status" value="1"/>
</dbReference>
<keyword evidence="9" id="KW-1185">Reference proteome</keyword>
<feature type="site" description="Participates in the substrate recognition with KAPA and in a stacking interaction with the adenine ring of SAM" evidence="7">
    <location>
        <position position="9"/>
    </location>
</feature>
<comment type="subunit">
    <text evidence="7">Homodimer.</text>
</comment>
<accession>A0ABV0KQ94</accession>
<dbReference type="InterPro" id="IPR015424">
    <property type="entry name" value="PyrdxlP-dep_Trfase"/>
</dbReference>
<keyword evidence="5 7" id="KW-0093">Biotin biosynthesis</keyword>
<dbReference type="GO" id="GO:0004015">
    <property type="term" value="F:adenosylmethionine-8-amino-7-oxononanoate transaminase activity"/>
    <property type="evidence" value="ECO:0007669"/>
    <property type="project" value="UniProtKB-EC"/>
</dbReference>